<dbReference type="Pfam" id="PF02824">
    <property type="entry name" value="TGS"/>
    <property type="match status" value="1"/>
</dbReference>
<dbReference type="InterPro" id="IPR004095">
    <property type="entry name" value="TGS"/>
</dbReference>
<dbReference type="GO" id="GO:0005525">
    <property type="term" value="F:GTP binding"/>
    <property type="evidence" value="ECO:0007669"/>
    <property type="project" value="InterPro"/>
</dbReference>
<dbReference type="Proteomes" id="UP000008631">
    <property type="component" value="Chromosome"/>
</dbReference>
<dbReference type="InParanoid" id="E8R1W3"/>
<dbReference type="CDD" id="cd01666">
    <property type="entry name" value="TGS_DRG"/>
    <property type="match status" value="1"/>
</dbReference>
<reference key="1">
    <citation type="submission" date="2010-11" db="EMBL/GenBank/DDBJ databases">
        <title>The complete sequence of chromosome of Isophaera pallida ATCC 43644.</title>
        <authorList>
            <consortium name="US DOE Joint Genome Institute (JGI-PGF)"/>
            <person name="Lucas S."/>
            <person name="Copeland A."/>
            <person name="Lapidus A."/>
            <person name="Bruce D."/>
            <person name="Goodwin L."/>
            <person name="Pitluck S."/>
            <person name="Kyrpides N."/>
            <person name="Mavromatis K."/>
            <person name="Pagani I."/>
            <person name="Ivanova N."/>
            <person name="Saunders E."/>
            <person name="Brettin T."/>
            <person name="Detter J.C."/>
            <person name="Han C."/>
            <person name="Tapia R."/>
            <person name="Land M."/>
            <person name="Hauser L."/>
            <person name="Markowitz V."/>
            <person name="Cheng J.-F."/>
            <person name="Hugenholtz P."/>
            <person name="Woyke T."/>
            <person name="Wu D."/>
            <person name="Eisen J.A."/>
        </authorList>
    </citation>
    <scope>NUCLEOTIDE SEQUENCE</scope>
    <source>
        <strain>ATCC 43644</strain>
    </source>
</reference>
<dbReference type="eggNOG" id="COG1163">
    <property type="taxonomic scope" value="Bacteria"/>
</dbReference>
<dbReference type="PROSITE" id="PS51710">
    <property type="entry name" value="G_OBG"/>
    <property type="match status" value="1"/>
</dbReference>
<reference evidence="4 5" key="2">
    <citation type="journal article" date="2011" name="Stand. Genomic Sci.">
        <title>Complete genome sequence of Isosphaera pallida type strain (IS1B).</title>
        <authorList>
            <consortium name="US DOE Joint Genome Institute (JGI-PGF)"/>
            <person name="Goker M."/>
            <person name="Cleland D."/>
            <person name="Saunders E."/>
            <person name="Lapidus A."/>
            <person name="Nolan M."/>
            <person name="Lucas S."/>
            <person name="Hammon N."/>
            <person name="Deshpande S."/>
            <person name="Cheng J.F."/>
            <person name="Tapia R."/>
            <person name="Han C."/>
            <person name="Goodwin L."/>
            <person name="Pitluck S."/>
            <person name="Liolios K."/>
            <person name="Pagani I."/>
            <person name="Ivanova N."/>
            <person name="Mavromatis K."/>
            <person name="Pati A."/>
            <person name="Chen A."/>
            <person name="Palaniappan K."/>
            <person name="Land M."/>
            <person name="Hauser L."/>
            <person name="Chang Y.J."/>
            <person name="Jeffries C.D."/>
            <person name="Detter J.C."/>
            <person name="Beck B."/>
            <person name="Woyke T."/>
            <person name="Bristow J."/>
            <person name="Eisen J.A."/>
            <person name="Markowitz V."/>
            <person name="Hugenholtz P."/>
            <person name="Kyrpides N.C."/>
            <person name="Klenk H.P."/>
        </authorList>
    </citation>
    <scope>NUCLEOTIDE SEQUENCE [LARGE SCALE GENOMIC DNA]</scope>
    <source>
        <strain evidence="5">ATCC 43644 / DSM 9630 / IS1B</strain>
    </source>
</reference>
<name>E8R1W3_ISOPI</name>
<dbReference type="Gene3D" id="3.10.20.30">
    <property type="match status" value="1"/>
</dbReference>
<evidence type="ECO:0000256" key="1">
    <source>
        <dbReference type="ARBA" id="ARBA00022741"/>
    </source>
</evidence>
<evidence type="ECO:0000313" key="5">
    <source>
        <dbReference type="Proteomes" id="UP000008631"/>
    </source>
</evidence>
<gene>
    <name evidence="4" type="ordered locus">Isop_0794</name>
</gene>
<dbReference type="InterPro" id="IPR045001">
    <property type="entry name" value="DRG"/>
</dbReference>
<dbReference type="EMBL" id="CP002353">
    <property type="protein sequence ID" value="ADV61385.1"/>
    <property type="molecule type" value="Genomic_DNA"/>
</dbReference>
<keyword evidence="1" id="KW-0547">Nucleotide-binding</keyword>
<dbReference type="Gene3D" id="3.40.50.300">
    <property type="entry name" value="P-loop containing nucleotide triphosphate hydrolases"/>
    <property type="match status" value="1"/>
</dbReference>
<dbReference type="InterPro" id="IPR006073">
    <property type="entry name" value="GTP-bd"/>
</dbReference>
<dbReference type="OrthoDB" id="257487at2"/>
<dbReference type="InterPro" id="IPR031167">
    <property type="entry name" value="G_OBG"/>
</dbReference>
<evidence type="ECO:0000256" key="2">
    <source>
        <dbReference type="ARBA" id="ARBA00022842"/>
    </source>
</evidence>
<dbReference type="SUPFAM" id="SSF52540">
    <property type="entry name" value="P-loop containing nucleoside triphosphate hydrolases"/>
    <property type="match status" value="1"/>
</dbReference>
<dbReference type="RefSeq" id="WP_013563674.1">
    <property type="nucleotide sequence ID" value="NC_014962.1"/>
</dbReference>
<evidence type="ECO:0000259" key="3">
    <source>
        <dbReference type="PROSITE" id="PS51710"/>
    </source>
</evidence>
<dbReference type="PRINTS" id="PR00326">
    <property type="entry name" value="GTP1OBG"/>
</dbReference>
<dbReference type="STRING" id="575540.Isop_0794"/>
<accession>E8R1W3</accession>
<keyword evidence="5" id="KW-1185">Reference proteome</keyword>
<dbReference type="GO" id="GO:0003924">
    <property type="term" value="F:GTPase activity"/>
    <property type="evidence" value="ECO:0007669"/>
    <property type="project" value="InterPro"/>
</dbReference>
<dbReference type="AlphaFoldDB" id="E8R1W3"/>
<evidence type="ECO:0000313" key="4">
    <source>
        <dbReference type="EMBL" id="ADV61385.1"/>
    </source>
</evidence>
<sequence length="332" mass="36425">MPANLTPQYHKAEEEYKRATQPREKLEKLREMFRLLPKHKGTEKIQAELKRKISQLMDDLESGGGKPGTGKGKAVHKIPHEGAGRVVLVGAPNAGKSALLAALTAAKPEIAPYPFTTRIPIPGMMATRGVKIQLIDTPAISRDVMEPWLPGLVRQADVVLLVASLADDDLIDGVEVTLERLAASKVHLVAQPPVDDEDETTHYLPTLLAATQCDAPDAEDRLALLKEWLSERLPILVVSATRGDGLELLKETIYNALGIIRVYTKTPGKPVDMTDPFTLPIGGTVHDLAERIHRDLANSLKYAKVWGTGVFDGQTVKRDHQLHDCDIVELHT</sequence>
<dbReference type="InterPro" id="IPR012675">
    <property type="entry name" value="Beta-grasp_dom_sf"/>
</dbReference>
<keyword evidence="2" id="KW-0460">Magnesium</keyword>
<dbReference type="PANTHER" id="PTHR43127">
    <property type="entry name" value="DEVELOPMENTALLY-REGULATED GTP-BINDING PROTEIN 2"/>
    <property type="match status" value="1"/>
</dbReference>
<proteinExistence type="predicted"/>
<organism evidence="4 5">
    <name type="scientific">Isosphaera pallida (strain ATCC 43644 / DSM 9630 / IS1B)</name>
    <dbReference type="NCBI Taxonomy" id="575540"/>
    <lineage>
        <taxon>Bacteria</taxon>
        <taxon>Pseudomonadati</taxon>
        <taxon>Planctomycetota</taxon>
        <taxon>Planctomycetia</taxon>
        <taxon>Isosphaerales</taxon>
        <taxon>Isosphaeraceae</taxon>
        <taxon>Isosphaera</taxon>
    </lineage>
</organism>
<feature type="domain" description="OBG-type G" evidence="3">
    <location>
        <begin position="84"/>
        <end position="138"/>
    </location>
</feature>
<dbReference type="HOGENOM" id="CLU_044997_0_1_0"/>
<protein>
    <submittedName>
        <fullName evidence="4">Small GTP-binding protein</fullName>
    </submittedName>
</protein>
<dbReference type="SUPFAM" id="SSF81271">
    <property type="entry name" value="TGS-like"/>
    <property type="match status" value="1"/>
</dbReference>
<dbReference type="InterPro" id="IPR012676">
    <property type="entry name" value="TGS-like"/>
</dbReference>
<dbReference type="KEGG" id="ipa:Isop_0794"/>
<dbReference type="InterPro" id="IPR027417">
    <property type="entry name" value="P-loop_NTPase"/>
</dbReference>
<dbReference type="Pfam" id="PF01926">
    <property type="entry name" value="MMR_HSR1"/>
    <property type="match status" value="1"/>
</dbReference>